<dbReference type="PANTHER" id="PTHR32226:SF2">
    <property type="entry name" value="TELO2-INTERACTING PROTEIN 2"/>
    <property type="match status" value="1"/>
</dbReference>
<name>F0XEY6_GROCL</name>
<dbReference type="Pfam" id="PF10521">
    <property type="entry name" value="Tti2"/>
    <property type="match status" value="1"/>
</dbReference>
<dbReference type="GeneID" id="25981956"/>
<feature type="compositionally biased region" description="Basic and acidic residues" evidence="2">
    <location>
        <begin position="46"/>
        <end position="65"/>
    </location>
</feature>
<evidence type="ECO:0000313" key="3">
    <source>
        <dbReference type="EMBL" id="EFX03905.1"/>
    </source>
</evidence>
<dbReference type="Gene3D" id="1.25.10.10">
    <property type="entry name" value="Leucine-rich Repeat Variant"/>
    <property type="match status" value="1"/>
</dbReference>
<dbReference type="STRING" id="655863.F0XEY6"/>
<dbReference type="InterPro" id="IPR016024">
    <property type="entry name" value="ARM-type_fold"/>
</dbReference>
<dbReference type="Proteomes" id="UP000007796">
    <property type="component" value="Unassembled WGS sequence"/>
</dbReference>
<evidence type="ECO:0000313" key="4">
    <source>
        <dbReference type="Proteomes" id="UP000007796"/>
    </source>
</evidence>
<dbReference type="SUPFAM" id="SSF48371">
    <property type="entry name" value="ARM repeat"/>
    <property type="match status" value="1"/>
</dbReference>
<feature type="region of interest" description="Disordered" evidence="2">
    <location>
        <begin position="218"/>
        <end position="246"/>
    </location>
</feature>
<evidence type="ECO:0000256" key="2">
    <source>
        <dbReference type="SAM" id="MobiDB-lite"/>
    </source>
</evidence>
<dbReference type="InterPro" id="IPR011989">
    <property type="entry name" value="ARM-like"/>
</dbReference>
<dbReference type="GO" id="GO:0110078">
    <property type="term" value="C:TTT Hsp90 cochaperone complex"/>
    <property type="evidence" value="ECO:0007669"/>
    <property type="project" value="InterPro"/>
</dbReference>
<feature type="compositionally biased region" description="Acidic residues" evidence="2">
    <location>
        <begin position="66"/>
        <end position="77"/>
    </location>
</feature>
<gene>
    <name evidence="3" type="ORF">CMQ_833</name>
</gene>
<dbReference type="InterPro" id="IPR018870">
    <property type="entry name" value="Tti2"/>
</dbReference>
<feature type="region of interest" description="Disordered" evidence="2">
    <location>
        <begin position="46"/>
        <end position="82"/>
    </location>
</feature>
<comment type="similarity">
    <text evidence="1">Belongs to the TTI2 family.</text>
</comment>
<reference evidence="3 4" key="1">
    <citation type="journal article" date="2011" name="Proc. Natl. Acad. Sci. U.S.A.">
        <title>Genome and transcriptome analyses of the mountain pine beetle-fungal symbiont Grosmannia clavigera, a lodgepole pine pathogen.</title>
        <authorList>
            <person name="DiGuistini S."/>
            <person name="Wang Y."/>
            <person name="Liao N.Y."/>
            <person name="Taylor G."/>
            <person name="Tanguay P."/>
            <person name="Feau N."/>
            <person name="Henrissat B."/>
            <person name="Chan S.K."/>
            <person name="Hesse-Orce U."/>
            <person name="Alamouti S.M."/>
            <person name="Tsui C.K.M."/>
            <person name="Docking R.T."/>
            <person name="Levasseur A."/>
            <person name="Haridas S."/>
            <person name="Robertson G."/>
            <person name="Birol I."/>
            <person name="Holt R.A."/>
            <person name="Marra M.A."/>
            <person name="Hamelin R.C."/>
            <person name="Hirst M."/>
            <person name="Jones S.J.M."/>
            <person name="Bohlmann J."/>
            <person name="Breuil C."/>
        </authorList>
    </citation>
    <scope>NUCLEOTIDE SEQUENCE [LARGE SCALE GENOMIC DNA]</scope>
    <source>
        <strain evidence="4">kw1407 / UAMH 11150</strain>
    </source>
</reference>
<feature type="region of interest" description="Disordered" evidence="2">
    <location>
        <begin position="98"/>
        <end position="123"/>
    </location>
</feature>
<dbReference type="HOGENOM" id="CLU_024466_2_0_1"/>
<organism evidence="4">
    <name type="scientific">Grosmannia clavigera (strain kw1407 / UAMH 11150)</name>
    <name type="common">Blue stain fungus</name>
    <name type="synonym">Graphiocladiella clavigera</name>
    <dbReference type="NCBI Taxonomy" id="655863"/>
    <lineage>
        <taxon>Eukaryota</taxon>
        <taxon>Fungi</taxon>
        <taxon>Dikarya</taxon>
        <taxon>Ascomycota</taxon>
        <taxon>Pezizomycotina</taxon>
        <taxon>Sordariomycetes</taxon>
        <taxon>Sordariomycetidae</taxon>
        <taxon>Ophiostomatales</taxon>
        <taxon>Ophiostomataceae</taxon>
        <taxon>Leptographium</taxon>
    </lineage>
</organism>
<dbReference type="InParanoid" id="F0XEY6"/>
<dbReference type="AlphaFoldDB" id="F0XEY6"/>
<dbReference type="eggNOG" id="ENOG502S3SJ">
    <property type="taxonomic scope" value="Eukaryota"/>
</dbReference>
<dbReference type="RefSeq" id="XP_014173387.1">
    <property type="nucleotide sequence ID" value="XM_014317912.1"/>
</dbReference>
<protein>
    <submittedName>
        <fullName evidence="3">Uncharacterized protein</fullName>
    </submittedName>
</protein>
<dbReference type="EMBL" id="GL629765">
    <property type="protein sequence ID" value="EFX03905.1"/>
    <property type="molecule type" value="Genomic_DNA"/>
</dbReference>
<proteinExistence type="inferred from homology"/>
<accession>F0XEY6</accession>
<dbReference type="OrthoDB" id="6417021at2759"/>
<sequence>MAPASDLFAGLRQATDGEHAAVAAETLLPYVPAAFTWTELARGLAESDVRRKDEATTVEEGAKDTEPDEPQEPEETTWLDAASRRTIRTFVARTMAPILGNDDDDDDDEATRHGDRTSNQHAAAMRCSQAVADDAVAVLRWALADDDTLSPSDNDDVQVLASIIAAAEAGQPWTTGTAAAAAGDLLQRLHPQLPSADWIVDGLLNGYVRPLFARGPRPQGLTSAGRKDQYGDRGGGGGLASRATDSETRAAKPWKYGDLRAVPVFSWALQESDSALVGRHWSLFTPVLLALVDDADTDVRARGLVLLRVFVDRLPDGGRLLRQTGLDSVLAEAVLPTLLFLPRLTPEEESLQLLDPAYDALLAIAAKGSTSTSTLFDRILRDGILAGYFHASEHVRVVEVLARQAGRLVEAMGIAATKHLKDVVPLCAAILTDPFAVRHPPVLVAATATLQATLASCWPRLADSPWPLEVVRMLMLCWLNVAEADDNDDRYTQLRADLVRAADTQLTILRAAQADVGRVVGPLTVKEPQLAELFRVE</sequence>
<dbReference type="PANTHER" id="PTHR32226">
    <property type="entry name" value="TELO2-INTERACTING PROTEIN 2"/>
    <property type="match status" value="1"/>
</dbReference>
<dbReference type="GO" id="GO:0005829">
    <property type="term" value="C:cytosol"/>
    <property type="evidence" value="ECO:0007669"/>
    <property type="project" value="TreeGrafter"/>
</dbReference>
<evidence type="ECO:0000256" key="1">
    <source>
        <dbReference type="ARBA" id="ARBA00034736"/>
    </source>
</evidence>
<keyword evidence="4" id="KW-1185">Reference proteome</keyword>
<dbReference type="GO" id="GO:0005634">
    <property type="term" value="C:nucleus"/>
    <property type="evidence" value="ECO:0007669"/>
    <property type="project" value="TreeGrafter"/>
</dbReference>